<feature type="transmembrane region" description="Helical" evidence="1">
    <location>
        <begin position="125"/>
        <end position="147"/>
    </location>
</feature>
<reference evidence="2" key="1">
    <citation type="submission" date="2021-09" db="EMBL/GenBank/DDBJ databases">
        <authorList>
            <consortium name="AG Swart"/>
            <person name="Singh M."/>
            <person name="Singh A."/>
            <person name="Seah K."/>
            <person name="Emmerich C."/>
        </authorList>
    </citation>
    <scope>NUCLEOTIDE SEQUENCE</scope>
    <source>
        <strain evidence="2">ATCC30299</strain>
    </source>
</reference>
<proteinExistence type="predicted"/>
<name>A0AAU9IE50_9CILI</name>
<keyword evidence="1" id="KW-0812">Transmembrane</keyword>
<keyword evidence="1" id="KW-1133">Transmembrane helix</keyword>
<protein>
    <submittedName>
        <fullName evidence="2">Uncharacterized protein</fullName>
    </submittedName>
</protein>
<keyword evidence="3" id="KW-1185">Reference proteome</keyword>
<evidence type="ECO:0000313" key="2">
    <source>
        <dbReference type="EMBL" id="CAG9311646.1"/>
    </source>
</evidence>
<dbReference type="Proteomes" id="UP001162131">
    <property type="component" value="Unassembled WGS sequence"/>
</dbReference>
<organism evidence="2 3">
    <name type="scientific">Blepharisma stoltei</name>
    <dbReference type="NCBI Taxonomy" id="1481888"/>
    <lineage>
        <taxon>Eukaryota</taxon>
        <taxon>Sar</taxon>
        <taxon>Alveolata</taxon>
        <taxon>Ciliophora</taxon>
        <taxon>Postciliodesmatophora</taxon>
        <taxon>Heterotrichea</taxon>
        <taxon>Heterotrichida</taxon>
        <taxon>Blepharismidae</taxon>
        <taxon>Blepharisma</taxon>
    </lineage>
</organism>
<sequence length="254" mass="29235">MDYKIEVFKVSHRKIFYLFICLNTIALGCMIATLFIPSWSSFRSNNADLSRDFKGKLLETSEISKESNYVNFIDLFYLCPHKTCKFWKSLYIGGSSYAIFECLSIGCTIIWTGILVFFLRKKDYLVGSLFFCAMAWMGHFIAIVTWLSVIKATYNGDCHNSRDVDITICAEDAPKLSLAILLLITIVNIAYLIIARKIIIQKLSFEEQRYATIETETEAKMINKTTENDSDFIMRDEICTEQYKASSFLNETQN</sequence>
<evidence type="ECO:0000256" key="1">
    <source>
        <dbReference type="SAM" id="Phobius"/>
    </source>
</evidence>
<evidence type="ECO:0000313" key="3">
    <source>
        <dbReference type="Proteomes" id="UP001162131"/>
    </source>
</evidence>
<gene>
    <name evidence="2" type="ORF">BSTOLATCC_MIC3932</name>
</gene>
<comment type="caution">
    <text evidence="2">The sequence shown here is derived from an EMBL/GenBank/DDBJ whole genome shotgun (WGS) entry which is preliminary data.</text>
</comment>
<keyword evidence="1" id="KW-0472">Membrane</keyword>
<dbReference type="EMBL" id="CAJZBQ010000004">
    <property type="protein sequence ID" value="CAG9311646.1"/>
    <property type="molecule type" value="Genomic_DNA"/>
</dbReference>
<dbReference type="AlphaFoldDB" id="A0AAU9IE50"/>
<accession>A0AAU9IE50</accession>
<feature type="transmembrane region" description="Helical" evidence="1">
    <location>
        <begin position="176"/>
        <end position="194"/>
    </location>
</feature>
<feature type="transmembrane region" description="Helical" evidence="1">
    <location>
        <begin position="97"/>
        <end position="118"/>
    </location>
</feature>
<feature type="transmembrane region" description="Helical" evidence="1">
    <location>
        <begin position="15"/>
        <end position="36"/>
    </location>
</feature>
<dbReference type="PROSITE" id="PS51257">
    <property type="entry name" value="PROKAR_LIPOPROTEIN"/>
    <property type="match status" value="1"/>
</dbReference>